<dbReference type="Proteomes" id="UP000192907">
    <property type="component" value="Unassembled WGS sequence"/>
</dbReference>
<reference evidence="5" key="1">
    <citation type="submission" date="2017-04" db="EMBL/GenBank/DDBJ databases">
        <authorList>
            <person name="Varghese N."/>
            <person name="Submissions S."/>
        </authorList>
    </citation>
    <scope>NUCLEOTIDE SEQUENCE [LARGE SCALE GENOMIC DNA]</scope>
    <source>
        <strain evidence="5">RKEM611</strain>
    </source>
</reference>
<accession>A0A1Y6BHF7</accession>
<name>A0A1Y6BHF7_9BACT</name>
<dbReference type="SMART" id="SM00448">
    <property type="entry name" value="REC"/>
    <property type="match status" value="1"/>
</dbReference>
<dbReference type="RefSeq" id="WP_132317525.1">
    <property type="nucleotide sequence ID" value="NZ_FWZT01000005.1"/>
</dbReference>
<dbReference type="InterPro" id="IPR001789">
    <property type="entry name" value="Sig_transdc_resp-reg_receiver"/>
</dbReference>
<dbReference type="SUPFAM" id="SSF52172">
    <property type="entry name" value="CheY-like"/>
    <property type="match status" value="1"/>
</dbReference>
<dbReference type="OrthoDB" id="5293042at2"/>
<evidence type="ECO:0000256" key="1">
    <source>
        <dbReference type="ARBA" id="ARBA00022553"/>
    </source>
</evidence>
<evidence type="ECO:0000313" key="5">
    <source>
        <dbReference type="Proteomes" id="UP000192907"/>
    </source>
</evidence>
<evidence type="ECO:0000259" key="3">
    <source>
        <dbReference type="PROSITE" id="PS50110"/>
    </source>
</evidence>
<proteinExistence type="predicted"/>
<protein>
    <submittedName>
        <fullName evidence="4">Response regulator receiver domain-containing protein</fullName>
    </submittedName>
</protein>
<keyword evidence="1 2" id="KW-0597">Phosphoprotein</keyword>
<evidence type="ECO:0000256" key="2">
    <source>
        <dbReference type="PROSITE-ProRule" id="PRU00169"/>
    </source>
</evidence>
<dbReference type="InterPro" id="IPR011006">
    <property type="entry name" value="CheY-like_superfamily"/>
</dbReference>
<dbReference type="InterPro" id="IPR050595">
    <property type="entry name" value="Bact_response_regulator"/>
</dbReference>
<gene>
    <name evidence="4" type="ORF">SAMN06296036_10584</name>
</gene>
<dbReference type="PROSITE" id="PS50110">
    <property type="entry name" value="RESPONSE_REGULATORY"/>
    <property type="match status" value="1"/>
</dbReference>
<dbReference type="EMBL" id="FWZT01000005">
    <property type="protein sequence ID" value="SMF11400.1"/>
    <property type="molecule type" value="Genomic_DNA"/>
</dbReference>
<dbReference type="Gene3D" id="3.40.50.2300">
    <property type="match status" value="1"/>
</dbReference>
<feature type="modified residue" description="4-aspartylphosphate" evidence="2">
    <location>
        <position position="51"/>
    </location>
</feature>
<dbReference type="Pfam" id="PF00072">
    <property type="entry name" value="Response_reg"/>
    <property type="match status" value="1"/>
</dbReference>
<feature type="domain" description="Response regulatory" evidence="3">
    <location>
        <begin position="2"/>
        <end position="116"/>
    </location>
</feature>
<sequence>MNVLVVDDNIEICKVIQTFLDGKDIDFTYAKDTDDALEQAKIQMPDLVLTDLNMPRGGGRKLIQVLRENIGYAIPIFVLTGEGTINDSELIGIGADRVFHKPSSMKMIAEAIVDRLAS</sequence>
<dbReference type="AlphaFoldDB" id="A0A1Y6BHF7"/>
<dbReference type="STRING" id="1513793.SAMN06296036_10584"/>
<dbReference type="CDD" id="cd00156">
    <property type="entry name" value="REC"/>
    <property type="match status" value="1"/>
</dbReference>
<evidence type="ECO:0000313" key="4">
    <source>
        <dbReference type="EMBL" id="SMF11400.1"/>
    </source>
</evidence>
<keyword evidence="5" id="KW-1185">Reference proteome</keyword>
<dbReference type="GO" id="GO:0000160">
    <property type="term" value="P:phosphorelay signal transduction system"/>
    <property type="evidence" value="ECO:0007669"/>
    <property type="project" value="InterPro"/>
</dbReference>
<dbReference type="PANTHER" id="PTHR44591:SF3">
    <property type="entry name" value="RESPONSE REGULATORY DOMAIN-CONTAINING PROTEIN"/>
    <property type="match status" value="1"/>
</dbReference>
<organism evidence="4 5">
    <name type="scientific">Pseudobacteriovorax antillogorgiicola</name>
    <dbReference type="NCBI Taxonomy" id="1513793"/>
    <lineage>
        <taxon>Bacteria</taxon>
        <taxon>Pseudomonadati</taxon>
        <taxon>Bdellovibrionota</taxon>
        <taxon>Oligoflexia</taxon>
        <taxon>Oligoflexales</taxon>
        <taxon>Pseudobacteriovoracaceae</taxon>
        <taxon>Pseudobacteriovorax</taxon>
    </lineage>
</organism>
<dbReference type="PANTHER" id="PTHR44591">
    <property type="entry name" value="STRESS RESPONSE REGULATOR PROTEIN 1"/>
    <property type="match status" value="1"/>
</dbReference>